<sequence length="681" mass="77096">MGWQAGTGLGTTGEGIVTPVESKLRPRGMGLAFKGFKEKTEQAKAEARRRGEVVSDDEERPAARKGRKAAKAQEDRADAWKKPKKVKTRIEHKTYEQIIAEAGEEAPHAGLGQIIDATGATPREVSSLADVSMASWTPTTDPMRLPEVRHNLRLITEACKGDLDGLAREARALEERKKWVRQEDARLRKKVEEEAELITRLQQVNLVVDNISAQAREMASMYEASLEPFSANFEKLLGQFPKEFDGYRLDEVVVGAIAPVVRRMLAQWQPLEDPTAFTQLFRLWRGALKMSVVEEKPPDQIQVYGSSTLLTGVYRERPMSPYESLLWNAWLPKIRSAINNDWSPDDPQPAVRLYEAWSSFLPPFVRDNFFDQLVLPKVSKAVGDWNSRSSKVSLQTLVFPWLPHVGLRLEEVLGDARRKVKSLLRGWAVIEGMPKDLAVWKDVFDVGDWDTMLLKYVVPKLGSRLREDFRIDPRNQDMDPLQDVMAWESLLRPSIISQLLETEFFPKWLDVLHIWLIQPSPSFEEVARWYSFWKGTFSENIQAMPGIAQGFTRGLQLMNKAIELGPDAPTQLPRPDHRTPLSTSATPVPKAKAPKARPARTQEITFRSIVEDYASSHNLLFMPTGRAHEKSRMPLFRVSPTADGKGGLLVYIVDDAVWAPDGDDYRAVSLENMVLRATREK</sequence>
<dbReference type="STRING" id="670580.A0A1X6N751"/>
<comment type="similarity">
    <text evidence="1">Belongs to the TFP11/STIP family.</text>
</comment>
<feature type="region of interest" description="Disordered" evidence="2">
    <location>
        <begin position="566"/>
        <end position="597"/>
    </location>
</feature>
<organism evidence="4 5">
    <name type="scientific">Postia placenta MAD-698-R-SB12</name>
    <dbReference type="NCBI Taxonomy" id="670580"/>
    <lineage>
        <taxon>Eukaryota</taxon>
        <taxon>Fungi</taxon>
        <taxon>Dikarya</taxon>
        <taxon>Basidiomycota</taxon>
        <taxon>Agaricomycotina</taxon>
        <taxon>Agaricomycetes</taxon>
        <taxon>Polyporales</taxon>
        <taxon>Adustoporiaceae</taxon>
        <taxon>Rhodonia</taxon>
    </lineage>
</organism>
<feature type="compositionally biased region" description="Basic and acidic residues" evidence="2">
    <location>
        <begin position="35"/>
        <end position="53"/>
    </location>
</feature>
<dbReference type="PANTHER" id="PTHR23329">
    <property type="entry name" value="TUFTELIN-INTERACTING PROTEIN 11-RELATED"/>
    <property type="match status" value="1"/>
</dbReference>
<keyword evidence="5" id="KW-1185">Reference proteome</keyword>
<feature type="domain" description="G-patch" evidence="3">
    <location>
        <begin position="1"/>
        <end position="36"/>
    </location>
</feature>
<evidence type="ECO:0000256" key="2">
    <source>
        <dbReference type="SAM" id="MobiDB-lite"/>
    </source>
</evidence>
<feature type="region of interest" description="Disordered" evidence="2">
    <location>
        <begin position="1"/>
        <end position="85"/>
    </location>
</feature>
<dbReference type="EMBL" id="KZ110594">
    <property type="protein sequence ID" value="OSX64447.1"/>
    <property type="molecule type" value="Genomic_DNA"/>
</dbReference>
<feature type="compositionally biased region" description="Basic and acidic residues" evidence="2">
    <location>
        <begin position="71"/>
        <end position="81"/>
    </location>
</feature>
<dbReference type="Pfam" id="PF01585">
    <property type="entry name" value="G-patch"/>
    <property type="match status" value="1"/>
</dbReference>
<reference evidence="4 5" key="1">
    <citation type="submission" date="2017-04" db="EMBL/GenBank/DDBJ databases">
        <title>Genome Sequence of the Model Brown-Rot Fungus Postia placenta SB12.</title>
        <authorList>
            <consortium name="DOE Joint Genome Institute"/>
            <person name="Gaskell J."/>
            <person name="Kersten P."/>
            <person name="Larrondo L.F."/>
            <person name="Canessa P."/>
            <person name="Martinez D."/>
            <person name="Hibbett D."/>
            <person name="Schmoll M."/>
            <person name="Kubicek C.P."/>
            <person name="Martinez A.T."/>
            <person name="Yadav J."/>
            <person name="Master E."/>
            <person name="Magnuson J.K."/>
            <person name="James T."/>
            <person name="Yaver D."/>
            <person name="Berka R."/>
            <person name="Labutti K."/>
            <person name="Lipzen A."/>
            <person name="Aerts A."/>
            <person name="Barry K."/>
            <person name="Henrissat B."/>
            <person name="Blanchette R."/>
            <person name="Grigoriev I."/>
            <person name="Cullen D."/>
        </authorList>
    </citation>
    <scope>NUCLEOTIDE SEQUENCE [LARGE SCALE GENOMIC DNA]</scope>
    <source>
        <strain evidence="4 5">MAD-698-R-SB12</strain>
    </source>
</reference>
<dbReference type="PANTHER" id="PTHR23329:SF1">
    <property type="entry name" value="TUFTELIN-INTERACTING PROTEIN 11"/>
    <property type="match status" value="1"/>
</dbReference>
<protein>
    <recommendedName>
        <fullName evidence="3">G-patch domain-containing protein</fullName>
    </recommendedName>
</protein>
<evidence type="ECO:0000313" key="4">
    <source>
        <dbReference type="EMBL" id="OSX64447.1"/>
    </source>
</evidence>
<dbReference type="InterPro" id="IPR000467">
    <property type="entry name" value="G_patch_dom"/>
</dbReference>
<dbReference type="AlphaFoldDB" id="A0A1X6N751"/>
<gene>
    <name evidence="4" type="ORF">POSPLADRAFT_1180087</name>
</gene>
<dbReference type="GO" id="GO:0071008">
    <property type="term" value="C:U2-type post-mRNA release spliceosomal complex"/>
    <property type="evidence" value="ECO:0007669"/>
    <property type="project" value="TreeGrafter"/>
</dbReference>
<dbReference type="PROSITE" id="PS50174">
    <property type="entry name" value="G_PATCH"/>
    <property type="match status" value="1"/>
</dbReference>
<accession>A0A1X6N751</accession>
<evidence type="ECO:0000259" key="3">
    <source>
        <dbReference type="PROSITE" id="PS50174"/>
    </source>
</evidence>
<dbReference type="Proteomes" id="UP000194127">
    <property type="component" value="Unassembled WGS sequence"/>
</dbReference>
<dbReference type="GeneID" id="36333673"/>
<evidence type="ECO:0000313" key="5">
    <source>
        <dbReference type="Proteomes" id="UP000194127"/>
    </source>
</evidence>
<evidence type="ECO:0000256" key="1">
    <source>
        <dbReference type="ARBA" id="ARBA00010900"/>
    </source>
</evidence>
<name>A0A1X6N751_9APHY</name>
<dbReference type="GO" id="GO:0000390">
    <property type="term" value="P:spliceosomal complex disassembly"/>
    <property type="evidence" value="ECO:0007669"/>
    <property type="project" value="InterPro"/>
</dbReference>
<proteinExistence type="inferred from homology"/>
<feature type="compositionally biased region" description="Gly residues" evidence="2">
    <location>
        <begin position="1"/>
        <end position="13"/>
    </location>
</feature>
<dbReference type="GO" id="GO:0003676">
    <property type="term" value="F:nucleic acid binding"/>
    <property type="evidence" value="ECO:0007669"/>
    <property type="project" value="InterPro"/>
</dbReference>
<dbReference type="Pfam" id="PF07842">
    <property type="entry name" value="GCFC"/>
    <property type="match status" value="1"/>
</dbReference>
<dbReference type="InterPro" id="IPR022783">
    <property type="entry name" value="GCFC_dom"/>
</dbReference>
<dbReference type="InterPro" id="IPR045211">
    <property type="entry name" value="TFP11/STIP/Ntr1"/>
</dbReference>
<dbReference type="OrthoDB" id="4822at2759"/>
<dbReference type="RefSeq" id="XP_024341241.1">
    <property type="nucleotide sequence ID" value="XM_024488724.1"/>
</dbReference>